<reference evidence="2 3" key="1">
    <citation type="submission" date="2024-02" db="EMBL/GenBank/DDBJ databases">
        <title>Seven novel Bacillus-like species.</title>
        <authorList>
            <person name="Liu G."/>
        </authorList>
    </citation>
    <scope>NUCLEOTIDE SEQUENCE [LARGE SCALE GENOMIC DNA]</scope>
    <source>
        <strain evidence="2 3">FJAT-52991</strain>
    </source>
</reference>
<keyword evidence="1" id="KW-0472">Membrane</keyword>
<keyword evidence="1" id="KW-1133">Transmembrane helix</keyword>
<evidence type="ECO:0000313" key="2">
    <source>
        <dbReference type="EMBL" id="WXB91765.1"/>
    </source>
</evidence>
<dbReference type="EMBL" id="CP147404">
    <property type="protein sequence ID" value="WXB91765.1"/>
    <property type="molecule type" value="Genomic_DNA"/>
</dbReference>
<name>A0ABZ2N2I5_9BACI</name>
<dbReference type="RefSeq" id="WP_338749580.1">
    <property type="nucleotide sequence ID" value="NZ_CP147404.1"/>
</dbReference>
<gene>
    <name evidence="2" type="ORF">WDJ61_10835</name>
</gene>
<proteinExistence type="predicted"/>
<evidence type="ECO:0000256" key="1">
    <source>
        <dbReference type="SAM" id="Phobius"/>
    </source>
</evidence>
<organism evidence="2 3">
    <name type="scientific">Bacillus kandeliae</name>
    <dbReference type="NCBI Taxonomy" id="3129297"/>
    <lineage>
        <taxon>Bacteria</taxon>
        <taxon>Bacillati</taxon>
        <taxon>Bacillota</taxon>
        <taxon>Bacilli</taxon>
        <taxon>Bacillales</taxon>
        <taxon>Bacillaceae</taxon>
        <taxon>Bacillus</taxon>
    </lineage>
</organism>
<keyword evidence="1" id="KW-0812">Transmembrane</keyword>
<evidence type="ECO:0000313" key="3">
    <source>
        <dbReference type="Proteomes" id="UP001387364"/>
    </source>
</evidence>
<feature type="transmembrane region" description="Helical" evidence="1">
    <location>
        <begin position="26"/>
        <end position="48"/>
    </location>
</feature>
<keyword evidence="3" id="KW-1185">Reference proteome</keyword>
<sequence length="51" mass="5794">MAKLETKEMTEVKVNPEDSSSLKGTLYAVFGIGIFLIITWLIVFSIFLERN</sequence>
<dbReference type="Proteomes" id="UP001387364">
    <property type="component" value="Chromosome"/>
</dbReference>
<protein>
    <submittedName>
        <fullName evidence="2">Cytochrome c oxidase subunit 2A</fullName>
    </submittedName>
</protein>
<accession>A0ABZ2N2I5</accession>